<dbReference type="Proteomes" id="UP000243217">
    <property type="component" value="Unassembled WGS sequence"/>
</dbReference>
<dbReference type="AlphaFoldDB" id="A0A1V9Z7K5"/>
<gene>
    <name evidence="1" type="ORF">THRCLA_08302</name>
</gene>
<dbReference type="OrthoDB" id="72961at2759"/>
<protein>
    <submittedName>
        <fullName evidence="1">Uncharacterized protein</fullName>
    </submittedName>
</protein>
<evidence type="ECO:0000313" key="2">
    <source>
        <dbReference type="Proteomes" id="UP000243217"/>
    </source>
</evidence>
<name>A0A1V9Z7K5_9STRA</name>
<organism evidence="1 2">
    <name type="scientific">Thraustotheca clavata</name>
    <dbReference type="NCBI Taxonomy" id="74557"/>
    <lineage>
        <taxon>Eukaryota</taxon>
        <taxon>Sar</taxon>
        <taxon>Stramenopiles</taxon>
        <taxon>Oomycota</taxon>
        <taxon>Saprolegniomycetes</taxon>
        <taxon>Saprolegniales</taxon>
        <taxon>Achlyaceae</taxon>
        <taxon>Thraustotheca</taxon>
    </lineage>
</organism>
<proteinExistence type="predicted"/>
<reference evidence="1 2" key="1">
    <citation type="journal article" date="2014" name="Genome Biol. Evol.">
        <title>The secreted proteins of Achlya hypogyna and Thraustotheca clavata identify the ancestral oomycete secretome and reveal gene acquisitions by horizontal gene transfer.</title>
        <authorList>
            <person name="Misner I."/>
            <person name="Blouin N."/>
            <person name="Leonard G."/>
            <person name="Richards T.A."/>
            <person name="Lane C.E."/>
        </authorList>
    </citation>
    <scope>NUCLEOTIDE SEQUENCE [LARGE SCALE GENOMIC DNA]</scope>
    <source>
        <strain evidence="1 2">ATCC 34112</strain>
    </source>
</reference>
<evidence type="ECO:0000313" key="1">
    <source>
        <dbReference type="EMBL" id="OQR93931.1"/>
    </source>
</evidence>
<dbReference type="EMBL" id="JNBS01002221">
    <property type="protein sequence ID" value="OQR93931.1"/>
    <property type="molecule type" value="Genomic_DNA"/>
</dbReference>
<sequence length="706" mass="78840">MRSTMRGGWRTMSNVSLGRLKEAMDAHVMHVYPKELVRALDHSDRHGTPILHEQPRGKALATLRNAKNQRFLWQEAAQLNATKQSNIVIDVLYNELFKKIEQSKHVLARTKSLFLQQTLLAGISTEEPSIALVALQKLAALDTTLIPQTIRNQCVEAVVRLAVEKDTALLIDVVPLVKQFNVTVDEHVAAALLDELFHHNDSMALLAFASSLPTALVLPLSTQCQIFVSMLRQGIAYAEVNAKYLEIHAEFDEVSDDNVLGFLLSRACMEGAHDVIIDVLECMEKYAIPLSTEDALSLYHALLVPHGTKFYENAPILVDEQCIVDLFNTFPKALPAATTELSLAISAASFLNQHQVTTALFTFAKEKNISILDVSYGHAGATASSNDRQRFNSFYKTNHKEGKVVITQQWNVQDPGYHFSGSLLQFMCKLDAKDNVLLLLKEMQYYHVEASESDMKHVLDCLTFCPSPVKPMYNLYQEFPHVIKNAPIALTQGIVSLLSEKSKFEEAMQLYRCFVWTEAILLDHSIFSELIYAATKNKMASTIIDEITTQATQRGKTLSQLHSQVILLCQKHGDVATMSEMLLTRPVDLPPLSDDDIQAVIATLQSSPLPFFKRLPKRVINWKNPTFLSLTLIASLETRQLVDCLELMGMAIDNAIELSPESCLACSKALEDKSLDAQFAGDLKLSMAALWERSVDSRVLQILGQL</sequence>
<comment type="caution">
    <text evidence="1">The sequence shown here is derived from an EMBL/GenBank/DDBJ whole genome shotgun (WGS) entry which is preliminary data.</text>
</comment>
<accession>A0A1V9Z7K5</accession>
<keyword evidence="2" id="KW-1185">Reference proteome</keyword>